<name>A0A160IQ15_9BACL</name>
<dbReference type="Proteomes" id="UP000076623">
    <property type="component" value="Chromosome"/>
</dbReference>
<feature type="domain" description="Knr4/Smi1-like" evidence="1">
    <location>
        <begin position="22"/>
        <end position="147"/>
    </location>
</feature>
<dbReference type="Gene3D" id="3.40.1580.10">
    <property type="entry name" value="SMI1/KNR4-like"/>
    <property type="match status" value="1"/>
</dbReference>
<dbReference type="SUPFAM" id="SSF160631">
    <property type="entry name" value="SMI1/KNR4-like"/>
    <property type="match status" value="1"/>
</dbReference>
<dbReference type="InterPro" id="IPR018958">
    <property type="entry name" value="Knr4/Smi1-like_dom"/>
</dbReference>
<keyword evidence="3" id="KW-1185">Reference proteome</keyword>
<dbReference type="Pfam" id="PF14567">
    <property type="entry name" value="SUKH_5"/>
    <property type="match status" value="1"/>
</dbReference>
<dbReference type="SMART" id="SM00860">
    <property type="entry name" value="SMI1_KNR4"/>
    <property type="match status" value="1"/>
</dbReference>
<protein>
    <recommendedName>
        <fullName evidence="1">Knr4/Smi1-like domain-containing protein</fullName>
    </recommendedName>
</protein>
<organism evidence="2 3">
    <name type="scientific">Fictibacillus phosphorivorans</name>
    <dbReference type="NCBI Taxonomy" id="1221500"/>
    <lineage>
        <taxon>Bacteria</taxon>
        <taxon>Bacillati</taxon>
        <taxon>Bacillota</taxon>
        <taxon>Bacilli</taxon>
        <taxon>Bacillales</taxon>
        <taxon>Fictibacillaceae</taxon>
        <taxon>Fictibacillus</taxon>
    </lineage>
</organism>
<gene>
    <name evidence="2" type="ORF">ABE65_017780</name>
</gene>
<dbReference type="EMBL" id="CP015378">
    <property type="protein sequence ID" value="ANC78548.1"/>
    <property type="molecule type" value="Genomic_DNA"/>
</dbReference>
<dbReference type="RefSeq" id="WP_066397866.1">
    <property type="nucleotide sequence ID" value="NZ_CP015378.1"/>
</dbReference>
<reference evidence="2 3" key="1">
    <citation type="submission" date="2016-04" db="EMBL/GenBank/DDBJ databases">
        <title>Complete genome sequence of Fictibacillus phosphorivorans G25-29, a strain toxic to nematodes.</title>
        <authorList>
            <person name="Zheng Z."/>
        </authorList>
    </citation>
    <scope>NUCLEOTIDE SEQUENCE [LARGE SCALE GENOMIC DNA]</scope>
    <source>
        <strain evidence="2 3">G25-29</strain>
    </source>
</reference>
<evidence type="ECO:0000313" key="2">
    <source>
        <dbReference type="EMBL" id="ANC78548.1"/>
    </source>
</evidence>
<evidence type="ECO:0000259" key="1">
    <source>
        <dbReference type="SMART" id="SM00860"/>
    </source>
</evidence>
<evidence type="ECO:0000313" key="3">
    <source>
        <dbReference type="Proteomes" id="UP000076623"/>
    </source>
</evidence>
<sequence>MLINKAFEIIEDHPDDADFIGEIKEQIIDSAESELNVKFPMSYRLFLKKYGLGDIFGEEIYGLGVEENGVPSMTWITKQFRQEEGLPNHLICFYSTGYDGVYFCLDCSNVQNQYDDNAKVVSFVSGLPIEEQKFEVEAGSFGEFLLNTLQESMED</sequence>
<dbReference type="AlphaFoldDB" id="A0A160IQ15"/>
<accession>A0A160IQ15</accession>
<dbReference type="KEGG" id="fpn:ABE65_017780"/>
<dbReference type="InterPro" id="IPR037883">
    <property type="entry name" value="Knr4/Smi1-like_sf"/>
</dbReference>
<dbReference type="STRING" id="1221500.ABE65_017780"/>
<proteinExistence type="predicted"/>